<feature type="transmembrane region" description="Helical" evidence="13">
    <location>
        <begin position="441"/>
        <end position="462"/>
    </location>
</feature>
<dbReference type="GO" id="GO:0005886">
    <property type="term" value="C:plasma membrane"/>
    <property type="evidence" value="ECO:0007669"/>
    <property type="project" value="UniProtKB-SubCell"/>
</dbReference>
<feature type="transmembrane region" description="Helical" evidence="13">
    <location>
        <begin position="395"/>
        <end position="421"/>
    </location>
</feature>
<reference evidence="16" key="1">
    <citation type="submission" date="2016-01" db="EMBL/GenBank/DDBJ databases">
        <authorList>
            <person name="Mitreva M."/>
            <person name="Pepin K.H."/>
            <person name="Mihindukulasuriya K.A."/>
            <person name="Fulton R."/>
            <person name="Fronick C."/>
            <person name="O'Laughlin M."/>
            <person name="Miner T."/>
            <person name="Herter B."/>
            <person name="Rosa B.A."/>
            <person name="Cordes M."/>
            <person name="Tomlinson C."/>
            <person name="Wollam A."/>
            <person name="Palsikar V.B."/>
            <person name="Mardis E.R."/>
            <person name="Wilson R.K."/>
        </authorList>
    </citation>
    <scope>NUCLEOTIDE SEQUENCE [LARGE SCALE GENOMIC DNA]</scope>
    <source>
        <strain evidence="16">KA00683</strain>
    </source>
</reference>
<evidence type="ECO:0000256" key="5">
    <source>
        <dbReference type="ARBA" id="ARBA00022475"/>
    </source>
</evidence>
<dbReference type="PANTHER" id="PTHR43269">
    <property type="entry name" value="SODIUM/PROTON ANTIPORTER 1-RELATED"/>
    <property type="match status" value="1"/>
</dbReference>
<dbReference type="RefSeq" id="WP_060936009.1">
    <property type="nucleotide sequence ID" value="NZ_KQ960465.1"/>
</dbReference>
<dbReference type="InterPro" id="IPR004680">
    <property type="entry name" value="Cit_transptr-like_dom"/>
</dbReference>
<feature type="transmembrane region" description="Helical" evidence="13">
    <location>
        <begin position="126"/>
        <end position="154"/>
    </location>
</feature>
<evidence type="ECO:0000256" key="7">
    <source>
        <dbReference type="ARBA" id="ARBA00022989"/>
    </source>
</evidence>
<dbReference type="Proteomes" id="UP000070224">
    <property type="component" value="Unassembled WGS sequence"/>
</dbReference>
<evidence type="ECO:0000313" key="16">
    <source>
        <dbReference type="Proteomes" id="UP000070224"/>
    </source>
</evidence>
<keyword evidence="16" id="KW-1185">Reference proteome</keyword>
<dbReference type="GO" id="GO:0015297">
    <property type="term" value="F:antiporter activity"/>
    <property type="evidence" value="ECO:0007669"/>
    <property type="project" value="UniProtKB-KW"/>
</dbReference>
<evidence type="ECO:0000256" key="3">
    <source>
        <dbReference type="ARBA" id="ARBA00022448"/>
    </source>
</evidence>
<evidence type="ECO:0000256" key="11">
    <source>
        <dbReference type="ARBA" id="ARBA00023201"/>
    </source>
</evidence>
<name>A0A134B0R3_9PORP</name>
<feature type="transmembrane region" description="Helical" evidence="13">
    <location>
        <begin position="279"/>
        <end position="298"/>
    </location>
</feature>
<evidence type="ECO:0000259" key="14">
    <source>
        <dbReference type="Pfam" id="PF03600"/>
    </source>
</evidence>
<comment type="similarity">
    <text evidence="12">Belongs to the NhaD Na(+)/H(+) (TC 2.A.62) antiporter family.</text>
</comment>
<feature type="transmembrane region" description="Helical" evidence="13">
    <location>
        <begin position="319"/>
        <end position="338"/>
    </location>
</feature>
<keyword evidence="6 13" id="KW-0812">Transmembrane</keyword>
<feature type="transmembrane region" description="Helical" evidence="13">
    <location>
        <begin position="33"/>
        <end position="56"/>
    </location>
</feature>
<evidence type="ECO:0000256" key="9">
    <source>
        <dbReference type="ARBA" id="ARBA00023065"/>
    </source>
</evidence>
<keyword evidence="8" id="KW-0915">Sodium</keyword>
<gene>
    <name evidence="15" type="ORF">HMPREF3185_01954</name>
</gene>
<comment type="caution">
    <text evidence="15">The sequence shown here is derived from an EMBL/GenBank/DDBJ whole genome shotgun (WGS) entry which is preliminary data.</text>
</comment>
<comment type="subcellular location">
    <subcellularLocation>
        <location evidence="1">Cell membrane</location>
        <topology evidence="1">Multi-pass membrane protein</topology>
    </subcellularLocation>
</comment>
<dbReference type="PATRIC" id="fig|322095.3.peg.1928"/>
<dbReference type="AlphaFoldDB" id="A0A134B0R3"/>
<evidence type="ECO:0000256" key="6">
    <source>
        <dbReference type="ARBA" id="ARBA00022692"/>
    </source>
</evidence>
<protein>
    <recommendedName>
        <fullName evidence="14">Citrate transporter-like domain-containing protein</fullName>
    </recommendedName>
</protein>
<feature type="transmembrane region" description="Helical" evidence="13">
    <location>
        <begin position="358"/>
        <end position="383"/>
    </location>
</feature>
<feature type="transmembrane region" description="Helical" evidence="13">
    <location>
        <begin position="6"/>
        <end position="21"/>
    </location>
</feature>
<keyword evidence="7 13" id="KW-1133">Transmembrane helix</keyword>
<dbReference type="PRINTS" id="PR00758">
    <property type="entry name" value="ARSENICPUMP"/>
</dbReference>
<keyword evidence="10 13" id="KW-0472">Membrane</keyword>
<evidence type="ECO:0000256" key="8">
    <source>
        <dbReference type="ARBA" id="ARBA00023053"/>
    </source>
</evidence>
<organism evidence="15 16">
    <name type="scientific">Porphyromonas somerae</name>
    <dbReference type="NCBI Taxonomy" id="322095"/>
    <lineage>
        <taxon>Bacteria</taxon>
        <taxon>Pseudomonadati</taxon>
        <taxon>Bacteroidota</taxon>
        <taxon>Bacteroidia</taxon>
        <taxon>Bacteroidales</taxon>
        <taxon>Porphyromonadaceae</taxon>
        <taxon>Porphyromonas</taxon>
    </lineage>
</organism>
<evidence type="ECO:0000256" key="1">
    <source>
        <dbReference type="ARBA" id="ARBA00004651"/>
    </source>
</evidence>
<dbReference type="Pfam" id="PF03600">
    <property type="entry name" value="CitMHS"/>
    <property type="match status" value="1"/>
</dbReference>
<proteinExistence type="inferred from homology"/>
<sequence>MSWYYLMPVIFVLGIIGIALEEQIKINKTATALLTSVVLWAILLIDTDIAAVTAGFRQFVASFPHAPAEDLGVSDYLSFKLTEHLGDVSSTLFFVLSSMVLVNTIDTYGGFKSVAKIVATTNKRALLWRVAIASFFFSAFLDNLAAAIVIIAILRRLVPDTTDRMKYACISIIACNAGGSWSPIGDVTTLLLWNNSRITPYYQIFHLVIPAFMNMVVPTLLAHYFLFKKNAQLRALPDVPEDSLDDILPQHARIIVLVLGIVSLMLVPIWQTFFDVPAFMGVIFGLVIVWIYTELMFFRFKKRLENATELRVTTLLNHADLTTIFYFLGILMSVAALIEGGQLAAASTRVTALIPNTGLLAAIIGVLSSMLDNVALVAAVLGMYPLETSGAITPFVVNGSFWVFLAYCAVTGGSLLIIGSATGVTVMGLEGISFGYYFKRFSLLALAGYISGAVVYQLISLIF</sequence>
<evidence type="ECO:0000256" key="10">
    <source>
        <dbReference type="ARBA" id="ARBA00023136"/>
    </source>
</evidence>
<dbReference type="OrthoDB" id="9772058at2"/>
<evidence type="ECO:0000313" key="15">
    <source>
        <dbReference type="EMBL" id="KXB73532.1"/>
    </source>
</evidence>
<dbReference type="InterPro" id="IPR045016">
    <property type="entry name" value="NhaD-like"/>
</dbReference>
<keyword evidence="9" id="KW-0406">Ion transport</keyword>
<comment type="similarity">
    <text evidence="2">Belongs to the CitM (TC 2.A.11) transporter family.</text>
</comment>
<feature type="domain" description="Citrate transporter-like" evidence="14">
    <location>
        <begin position="19"/>
        <end position="388"/>
    </location>
</feature>
<keyword evidence="4" id="KW-0050">Antiport</keyword>
<feature type="transmembrane region" description="Helical" evidence="13">
    <location>
        <begin position="204"/>
        <end position="227"/>
    </location>
</feature>
<dbReference type="GO" id="GO:0006814">
    <property type="term" value="P:sodium ion transport"/>
    <property type="evidence" value="ECO:0007669"/>
    <property type="project" value="UniProtKB-KW"/>
</dbReference>
<evidence type="ECO:0000256" key="2">
    <source>
        <dbReference type="ARBA" id="ARBA00009843"/>
    </source>
</evidence>
<dbReference type="PANTHER" id="PTHR43269:SF2">
    <property type="entry name" value="SODIUM_PROTON ANTIPORTER 1-RELATED"/>
    <property type="match status" value="1"/>
</dbReference>
<feature type="transmembrane region" description="Helical" evidence="13">
    <location>
        <begin position="254"/>
        <end position="273"/>
    </location>
</feature>
<keyword evidence="3" id="KW-0813">Transport</keyword>
<evidence type="ECO:0000256" key="13">
    <source>
        <dbReference type="SAM" id="Phobius"/>
    </source>
</evidence>
<dbReference type="GO" id="GO:0015105">
    <property type="term" value="F:arsenite transmembrane transporter activity"/>
    <property type="evidence" value="ECO:0007669"/>
    <property type="project" value="InterPro"/>
</dbReference>
<keyword evidence="5" id="KW-1003">Cell membrane</keyword>
<dbReference type="InterPro" id="IPR000802">
    <property type="entry name" value="Arsenical_pump_ArsB"/>
</dbReference>
<dbReference type="EMBL" id="LSDK01000136">
    <property type="protein sequence ID" value="KXB73532.1"/>
    <property type="molecule type" value="Genomic_DNA"/>
</dbReference>
<accession>A0A134B0R3</accession>
<dbReference type="NCBIfam" id="NF038006">
    <property type="entry name" value="NhaD_1"/>
    <property type="match status" value="1"/>
</dbReference>
<evidence type="ECO:0000256" key="4">
    <source>
        <dbReference type="ARBA" id="ARBA00022449"/>
    </source>
</evidence>
<dbReference type="STRING" id="322095.HMPREF3185_01954"/>
<evidence type="ECO:0000256" key="12">
    <source>
        <dbReference type="ARBA" id="ARBA00025753"/>
    </source>
</evidence>
<keyword evidence="11" id="KW-0739">Sodium transport</keyword>